<dbReference type="AlphaFoldDB" id="A0A9X8E986"/>
<organism evidence="1 2">
    <name type="scientific">Aphanomyces astaci</name>
    <name type="common">Crayfish plague agent</name>
    <dbReference type="NCBI Taxonomy" id="112090"/>
    <lineage>
        <taxon>Eukaryota</taxon>
        <taxon>Sar</taxon>
        <taxon>Stramenopiles</taxon>
        <taxon>Oomycota</taxon>
        <taxon>Saprolegniomycetes</taxon>
        <taxon>Saprolegniales</taxon>
        <taxon>Verrucalvaceae</taxon>
        <taxon>Aphanomyces</taxon>
    </lineage>
</organism>
<evidence type="ECO:0000313" key="2">
    <source>
        <dbReference type="Proteomes" id="UP000275652"/>
    </source>
</evidence>
<gene>
    <name evidence="1" type="ORF">DYB28_014125</name>
</gene>
<dbReference type="Proteomes" id="UP000275652">
    <property type="component" value="Unassembled WGS sequence"/>
</dbReference>
<protein>
    <submittedName>
        <fullName evidence="1">Uncharacterized protein</fullName>
    </submittedName>
</protein>
<name>A0A9X8E986_APHAT</name>
<dbReference type="EMBL" id="QUTI01015822">
    <property type="protein sequence ID" value="RLO11461.1"/>
    <property type="molecule type" value="Genomic_DNA"/>
</dbReference>
<feature type="non-terminal residue" evidence="1">
    <location>
        <position position="125"/>
    </location>
</feature>
<accession>A0A9X8E986</accession>
<proteinExistence type="predicted"/>
<evidence type="ECO:0000313" key="1">
    <source>
        <dbReference type="EMBL" id="RLO11461.1"/>
    </source>
</evidence>
<reference evidence="1 2" key="1">
    <citation type="journal article" date="2018" name="J. Invertebr. Pathol.">
        <title>New genotyping method for the causative agent of crayfish plague (Aphanomyces astaci) based on whole genome data.</title>
        <authorList>
            <person name="Minardi D."/>
            <person name="Studholme D.J."/>
            <person name="van der Giezen M."/>
            <person name="Pretto T."/>
            <person name="Oidtmann B."/>
        </authorList>
    </citation>
    <scope>NUCLEOTIDE SEQUENCE [LARGE SCALE GENOMIC DNA]</scope>
    <source>
        <strain evidence="1 2">KB13</strain>
    </source>
</reference>
<sequence length="125" mass="14249">MKTPLQLKSIERELLRETKSKDKTVQGTEGEALVAIDDLLPTKLKKSSRGYFVKILRTQHFKEIQDYLALLDRYQSVVMQTMQALLAVSNTKQWPESIVTDPDILSLDVNGEYVVCKICSEMDKA</sequence>
<comment type="caution">
    <text evidence="1">The sequence shown here is derived from an EMBL/GenBank/DDBJ whole genome shotgun (WGS) entry which is preliminary data.</text>
</comment>